<gene>
    <name evidence="5" type="ORF">Prudu_009331</name>
</gene>
<keyword evidence="1" id="KW-0064">Aspartyl protease</keyword>
<dbReference type="GO" id="GO:0004190">
    <property type="term" value="F:aspartic-type endopeptidase activity"/>
    <property type="evidence" value="ECO:0007669"/>
    <property type="project" value="UniProtKB-KW"/>
</dbReference>
<dbReference type="PROSITE" id="PS50158">
    <property type="entry name" value="ZF_CCHC"/>
    <property type="match status" value="1"/>
</dbReference>
<evidence type="ECO:0000256" key="3">
    <source>
        <dbReference type="SAM" id="MobiDB-lite"/>
    </source>
</evidence>
<dbReference type="Pfam" id="PF13976">
    <property type="entry name" value="gag_pre-integrs"/>
    <property type="match status" value="1"/>
</dbReference>
<dbReference type="PANTHER" id="PTHR33325">
    <property type="entry name" value="ZINC FINGER, CCHC-TYPE-RELATED"/>
    <property type="match status" value="1"/>
</dbReference>
<feature type="region of interest" description="Disordered" evidence="3">
    <location>
        <begin position="186"/>
        <end position="250"/>
    </location>
</feature>
<name>A0A4Y1R662_PRUDU</name>
<dbReference type="InterPro" id="IPR036875">
    <property type="entry name" value="Znf_CCHC_sf"/>
</dbReference>
<feature type="compositionally biased region" description="Polar residues" evidence="3">
    <location>
        <begin position="740"/>
        <end position="751"/>
    </location>
</feature>
<evidence type="ECO:0000313" key="5">
    <source>
        <dbReference type="EMBL" id="BBG99593.1"/>
    </source>
</evidence>
<dbReference type="InterPro" id="IPR043502">
    <property type="entry name" value="DNA/RNA_pol_sf"/>
</dbReference>
<evidence type="ECO:0000256" key="1">
    <source>
        <dbReference type="ARBA" id="ARBA00022750"/>
    </source>
</evidence>
<keyword evidence="2" id="KW-0863">Zinc-finger</keyword>
<proteinExistence type="predicted"/>
<dbReference type="Gene3D" id="4.10.60.10">
    <property type="entry name" value="Zinc finger, CCHC-type"/>
    <property type="match status" value="1"/>
</dbReference>
<feature type="compositionally biased region" description="Basic residues" evidence="3">
    <location>
        <begin position="197"/>
        <end position="209"/>
    </location>
</feature>
<keyword evidence="2" id="KW-0862">Zinc</keyword>
<evidence type="ECO:0000259" key="4">
    <source>
        <dbReference type="PROSITE" id="PS50158"/>
    </source>
</evidence>
<dbReference type="SUPFAM" id="SSF56672">
    <property type="entry name" value="DNA/RNA polymerases"/>
    <property type="match status" value="1"/>
</dbReference>
<evidence type="ECO:0000256" key="2">
    <source>
        <dbReference type="PROSITE-ProRule" id="PRU00047"/>
    </source>
</evidence>
<dbReference type="AlphaFoldDB" id="A0A4Y1R662"/>
<dbReference type="GO" id="GO:0003676">
    <property type="term" value="F:nucleic acid binding"/>
    <property type="evidence" value="ECO:0007669"/>
    <property type="project" value="InterPro"/>
</dbReference>
<dbReference type="Pfam" id="PF07727">
    <property type="entry name" value="RVT_2"/>
    <property type="match status" value="1"/>
</dbReference>
<feature type="region of interest" description="Disordered" evidence="3">
    <location>
        <begin position="738"/>
        <end position="767"/>
    </location>
</feature>
<organism evidence="5">
    <name type="scientific">Prunus dulcis</name>
    <name type="common">Almond</name>
    <name type="synonym">Amygdalus dulcis</name>
    <dbReference type="NCBI Taxonomy" id="3755"/>
    <lineage>
        <taxon>Eukaryota</taxon>
        <taxon>Viridiplantae</taxon>
        <taxon>Streptophyta</taxon>
        <taxon>Embryophyta</taxon>
        <taxon>Tracheophyta</taxon>
        <taxon>Spermatophyta</taxon>
        <taxon>Magnoliopsida</taxon>
        <taxon>eudicotyledons</taxon>
        <taxon>Gunneridae</taxon>
        <taxon>Pentapetalae</taxon>
        <taxon>rosids</taxon>
        <taxon>fabids</taxon>
        <taxon>Rosales</taxon>
        <taxon>Rosaceae</taxon>
        <taxon>Amygdaloideae</taxon>
        <taxon>Amygdaleae</taxon>
        <taxon>Prunus</taxon>
    </lineage>
</organism>
<protein>
    <submittedName>
        <fullName evidence="5">Disease resistance protein CC-NBS-LRR class family</fullName>
    </submittedName>
</protein>
<dbReference type="InterPro" id="IPR013103">
    <property type="entry name" value="RVT_2"/>
</dbReference>
<keyword evidence="1" id="KW-0378">Hydrolase</keyword>
<keyword evidence="2" id="KW-0479">Metal-binding</keyword>
<dbReference type="PANTHER" id="PTHR33325:SF11">
    <property type="entry name" value="COLD SHOCK DOMAIN-CONTAINING PROTEIN 4-LIKE"/>
    <property type="match status" value="1"/>
</dbReference>
<dbReference type="InterPro" id="IPR001878">
    <property type="entry name" value="Znf_CCHC"/>
</dbReference>
<keyword evidence="1" id="KW-0645">Protease</keyword>
<dbReference type="EMBL" id="AP019299">
    <property type="protein sequence ID" value="BBG99593.1"/>
    <property type="molecule type" value="Genomic_DNA"/>
</dbReference>
<dbReference type="SUPFAM" id="SSF57756">
    <property type="entry name" value="Retrovirus zinc finger-like domains"/>
    <property type="match status" value="1"/>
</dbReference>
<sequence length="1063" mass="119737">MMVYYPYGNIYLKVWRGLSSTQLPLLLFKKSPSLKFWMANLAKLEFAALDLSGDNYLSWVLDAKIHLRANGLGQTIVDENDASPEENAKAMIFLRRHIHEALKSEYVVVDEPLVLWKALGERYDHQRMNYLINEAMWENISEEDMLEKTLSTFHASNVLLQQQYRHSESPISPTGSAPLPEINAASQEVNATSSRGSIHKRGRGGKRGRWQGSRKDRGARSEGLGPRSGPSTNGKNASRNKGKAQMSHVPRNVESTCHRCGAKGHWVRACRTPKHLADLYQASLKNRKVEINYIDHAPPATDGSSEISRMDVNYGCPQNKGYGKDICLADSATTHTILQDRKYFSKLMLTKAKVTTISGPADLIEGSGIAQIMLPNGTILSIPDALYSSNSRRNLLSFKDIRLNGYHVETKKEENMEYLCITSSDTQKRILEKLCALSSGLYYTTIRTIEAHSVMDQESIDSNAFKLWHDRLGHPGSTMMRRIITNSKGHPLLTKHIMLSSDIFCQACSQGKLVIRPSQPKVDVESPSFLQRIQGDICGPIHPHVDHFGTLWSWWTHLPDGHIITCAIEARRQQSIFSNTTRIGNQPNISHLRIFGCAVYVPIAPPQRTKMGPQRRLGIYVGFDSPSIIRYLEPLTGDIFTARFADCHFDETIFPPLGGEKSVSKEQGKLIPEERHELSWNVSTLSHLDPHTAQCENEVRRIVHLQSIANQMPDAFNDAAKVTKSHIPAANAPARIDVHNGQSNVPANGSSAARLKRGRPLGSKDSVPRKRKLMDKMNPNEINREPTIHNSNAPKEGQVLPEKENVIGETSAPGVATVPESQEISINYTSTDELWSRNEMIIDDIFAFSVAAEIIKDDDIEPCSINECTQRQDWPKWKDAIQAELNSLEKRSVFGHIVPTPPNVNPVGYKWVFTRKRNEKNEISRYKARLVAQEGFKLPEAARNKPRGMFSVKLRRSLYGLKQSGRMWYNRLSKYLLKEGYTNDPICPCVFIKKSESGFAIVAVYVDDMNLIGTSEELQKTADYLKREFEMKDLGKTKYCLGLQIEHSANGIWCINQLILKKY</sequence>
<dbReference type="GO" id="GO:0008270">
    <property type="term" value="F:zinc ion binding"/>
    <property type="evidence" value="ECO:0007669"/>
    <property type="project" value="UniProtKB-KW"/>
</dbReference>
<dbReference type="InterPro" id="IPR054722">
    <property type="entry name" value="PolX-like_BBD"/>
</dbReference>
<reference evidence="5" key="1">
    <citation type="journal article" date="2019" name="Science">
        <title>Mutation of a bHLH transcription factor allowed almond domestication.</title>
        <authorList>
            <person name="Sanchez-Perez R."/>
            <person name="Pavan S."/>
            <person name="Mazzeo R."/>
            <person name="Moldovan C."/>
            <person name="Aiese Cigliano R."/>
            <person name="Del Cueto J."/>
            <person name="Ricciardi F."/>
            <person name="Lotti C."/>
            <person name="Ricciardi L."/>
            <person name="Dicenta F."/>
            <person name="Lopez-Marques R.L."/>
            <person name="Lindberg Moller B."/>
        </authorList>
    </citation>
    <scope>NUCLEOTIDE SEQUENCE</scope>
</reference>
<dbReference type="Pfam" id="PF22936">
    <property type="entry name" value="Pol_BBD"/>
    <property type="match status" value="1"/>
</dbReference>
<dbReference type="InterPro" id="IPR025724">
    <property type="entry name" value="GAG-pre-integrase_dom"/>
</dbReference>
<feature type="compositionally biased region" description="Polar residues" evidence="3">
    <location>
        <begin position="229"/>
        <end position="239"/>
    </location>
</feature>
<accession>A0A4Y1R662</accession>
<feature type="domain" description="CCHC-type" evidence="4">
    <location>
        <begin position="257"/>
        <end position="271"/>
    </location>
</feature>